<name>A0A0K1RB26_9CORY</name>
<dbReference type="STRING" id="156976.AK829_03555"/>
<dbReference type="InterPro" id="IPR028349">
    <property type="entry name" value="PafC-like"/>
</dbReference>
<organism evidence="4 5">
    <name type="scientific">Corynebacterium riegelii</name>
    <dbReference type="NCBI Taxonomy" id="156976"/>
    <lineage>
        <taxon>Bacteria</taxon>
        <taxon>Bacillati</taxon>
        <taxon>Actinomycetota</taxon>
        <taxon>Actinomycetes</taxon>
        <taxon>Mycobacteriales</taxon>
        <taxon>Corynebacteriaceae</taxon>
        <taxon>Corynebacterium</taxon>
    </lineage>
</organism>
<dbReference type="PIRSF" id="PIRSF016838">
    <property type="entry name" value="PafC"/>
    <property type="match status" value="1"/>
</dbReference>
<dbReference type="InterPro" id="IPR043839">
    <property type="entry name" value="PafC_HTH"/>
</dbReference>
<dbReference type="EMBL" id="CP012342">
    <property type="protein sequence ID" value="AKV58396.1"/>
    <property type="molecule type" value="Genomic_DNA"/>
</dbReference>
<dbReference type="Pfam" id="PF13280">
    <property type="entry name" value="WYL"/>
    <property type="match status" value="1"/>
</dbReference>
<sequence>MTSTNPAQQRRERVVRQLNLLAYVGKHPDSTVMEMARDLGSDPGEIRDDLNALLLSGVGMHGGQMIDLNHDWFSVNVINNQGLDKPLRLTPTEANALLLLLESLETMPGIVDSDAVISAAAKIRAVAHGAGVDDAQMHAEGTPAATIRQAIAEEKQLELSYYSATSNATSTRMVSPIDTFHKDGQTYLRAWDHGELRMFRFDRIRSIVLTDATSNPPNAPTPTLDPADPFSMRDAKRAQLLIHRDATWLADDWDLDIDLSHEGGEWVPAQMRYGSADWLVRFCLGQAGRVRLQAPEELAEEVVRRADAAMRVLG</sequence>
<proteinExistence type="predicted"/>
<protein>
    <recommendedName>
        <fullName evidence="6">WYL domain-containing protein</fullName>
    </recommendedName>
</protein>
<dbReference type="RefSeq" id="WP_052204322.1">
    <property type="nucleotide sequence ID" value="NZ_CP012342.1"/>
</dbReference>
<dbReference type="InterPro" id="IPR051534">
    <property type="entry name" value="CBASS_pafABC_assoc_protein"/>
</dbReference>
<evidence type="ECO:0000259" key="1">
    <source>
        <dbReference type="Pfam" id="PF13280"/>
    </source>
</evidence>
<evidence type="ECO:0000259" key="3">
    <source>
        <dbReference type="Pfam" id="PF25583"/>
    </source>
</evidence>
<dbReference type="PANTHER" id="PTHR34580">
    <property type="match status" value="1"/>
</dbReference>
<feature type="domain" description="WCX" evidence="3">
    <location>
        <begin position="260"/>
        <end position="309"/>
    </location>
</feature>
<dbReference type="PATRIC" id="fig|156976.3.peg.701"/>
<feature type="domain" description="PafC HTH" evidence="2">
    <location>
        <begin position="12"/>
        <end position="125"/>
    </location>
</feature>
<evidence type="ECO:0000313" key="5">
    <source>
        <dbReference type="Proteomes" id="UP000060016"/>
    </source>
</evidence>
<dbReference type="Pfam" id="PF19187">
    <property type="entry name" value="HTH_PafC"/>
    <property type="match status" value="1"/>
</dbReference>
<dbReference type="KEGG" id="crie:AK829_03555"/>
<evidence type="ECO:0008006" key="6">
    <source>
        <dbReference type="Google" id="ProtNLM"/>
    </source>
</evidence>
<evidence type="ECO:0000259" key="2">
    <source>
        <dbReference type="Pfam" id="PF19187"/>
    </source>
</evidence>
<dbReference type="Proteomes" id="UP000060016">
    <property type="component" value="Chromosome"/>
</dbReference>
<keyword evidence="5" id="KW-1185">Reference proteome</keyword>
<evidence type="ECO:0000313" key="4">
    <source>
        <dbReference type="EMBL" id="AKV58396.1"/>
    </source>
</evidence>
<dbReference type="InterPro" id="IPR057727">
    <property type="entry name" value="WCX_dom"/>
</dbReference>
<dbReference type="InterPro" id="IPR026881">
    <property type="entry name" value="WYL_dom"/>
</dbReference>
<dbReference type="PROSITE" id="PS52050">
    <property type="entry name" value="WYL"/>
    <property type="match status" value="1"/>
</dbReference>
<feature type="domain" description="WYL" evidence="1">
    <location>
        <begin position="145"/>
        <end position="207"/>
    </location>
</feature>
<dbReference type="Pfam" id="PF25583">
    <property type="entry name" value="WCX"/>
    <property type="match status" value="1"/>
</dbReference>
<dbReference type="AlphaFoldDB" id="A0A0K1RB26"/>
<dbReference type="PANTHER" id="PTHR34580:SF1">
    <property type="entry name" value="PROTEIN PAFC"/>
    <property type="match status" value="1"/>
</dbReference>
<gene>
    <name evidence="4" type="ORF">AK829_03555</name>
</gene>
<reference evidence="4 5" key="1">
    <citation type="submission" date="2015-08" db="EMBL/GenBank/DDBJ databases">
        <authorList>
            <person name="Babu N.S."/>
            <person name="Beckwith C.J."/>
            <person name="Beseler K.G."/>
            <person name="Brison A."/>
            <person name="Carone J.V."/>
            <person name="Caskin T.P."/>
            <person name="Diamond M."/>
            <person name="Durham M.E."/>
            <person name="Foxe J.M."/>
            <person name="Go M."/>
            <person name="Henderson B.A."/>
            <person name="Jones I.B."/>
            <person name="McGettigan J.A."/>
            <person name="Micheletti S.J."/>
            <person name="Nasrallah M.E."/>
            <person name="Ortiz D."/>
            <person name="Piller C.R."/>
            <person name="Privatt S.R."/>
            <person name="Schneider S.L."/>
            <person name="Sharp S."/>
            <person name="Smith T.C."/>
            <person name="Stanton J.D."/>
            <person name="Ullery H.E."/>
            <person name="Wilson R.J."/>
            <person name="Serrano M.G."/>
            <person name="Buck G."/>
            <person name="Lee V."/>
            <person name="Wang Y."/>
            <person name="Carvalho R."/>
            <person name="Voegtly L."/>
            <person name="Shi R."/>
            <person name="Duckworth R."/>
            <person name="Johnson A."/>
            <person name="Loviza R."/>
            <person name="Walstead R."/>
            <person name="Shah Z."/>
            <person name="Kiflezghi M."/>
            <person name="Wade K."/>
            <person name="Ball S.L."/>
            <person name="Bradley K.W."/>
            <person name="Asai D.J."/>
            <person name="Bowman C.A."/>
            <person name="Russell D.A."/>
            <person name="Pope W.H."/>
            <person name="Jacobs-Sera D."/>
            <person name="Hendrix R.W."/>
            <person name="Hatfull G.F."/>
        </authorList>
    </citation>
    <scope>NUCLEOTIDE SEQUENCE [LARGE SCALE GENOMIC DNA]</scope>
    <source>
        <strain evidence="4 5">PUDD_83A45</strain>
    </source>
</reference>
<accession>A0A0K1RB26</accession>